<evidence type="ECO:0000313" key="3">
    <source>
        <dbReference type="Proteomes" id="UP000178622"/>
    </source>
</evidence>
<dbReference type="AlphaFoldDB" id="A0A1E8GKZ8"/>
<feature type="transmembrane region" description="Helical" evidence="1">
    <location>
        <begin position="221"/>
        <end position="243"/>
    </location>
</feature>
<dbReference type="EMBL" id="MKIR01000022">
    <property type="protein sequence ID" value="OFI48931.1"/>
    <property type="molecule type" value="Genomic_DNA"/>
</dbReference>
<feature type="transmembrane region" description="Helical" evidence="1">
    <location>
        <begin position="164"/>
        <end position="186"/>
    </location>
</feature>
<feature type="transmembrane region" description="Helical" evidence="1">
    <location>
        <begin position="101"/>
        <end position="126"/>
    </location>
</feature>
<feature type="transmembrane region" description="Helical" evidence="1">
    <location>
        <begin position="20"/>
        <end position="41"/>
    </location>
</feature>
<sequence>MLKILKSEWLKEKRSANAKLLLLVPIIFTIFNLLMVRIMGINPVGQSYIMATAFNWYPLIILPTVISLLVVNITKKEKETNKIKFKSLGLDYNKQTVSKNLVVVFELTIMIIITSIIVYCLGTFLLGETIPTKQIILASFYLFIGSLPILGISFLSTNYLKSPLIIILNFILTILGAPIATENYWWLYPWSYSLRMLCPILGIYPNGLFLEKDSYLFNSTVLYLGTVVSLMAWFTCLTFQYLIDSRRDNV</sequence>
<gene>
    <name evidence="2" type="ORF">BG261_04525</name>
</gene>
<dbReference type="CDD" id="cd21807">
    <property type="entry name" value="ABC-2_lan_permease_MutE_EpiE-like"/>
    <property type="match status" value="1"/>
</dbReference>
<keyword evidence="1" id="KW-1133">Transmembrane helix</keyword>
<organism evidence="2 3">
    <name type="scientific">Floricoccus tropicus</name>
    <dbReference type="NCBI Taxonomy" id="1859473"/>
    <lineage>
        <taxon>Bacteria</taxon>
        <taxon>Bacillati</taxon>
        <taxon>Bacillota</taxon>
        <taxon>Bacilli</taxon>
        <taxon>Lactobacillales</taxon>
        <taxon>Streptococcaceae</taxon>
        <taxon>Floricoccus</taxon>
    </lineage>
</organism>
<evidence type="ECO:0008006" key="4">
    <source>
        <dbReference type="Google" id="ProtNLM"/>
    </source>
</evidence>
<keyword evidence="3" id="KW-1185">Reference proteome</keyword>
<name>A0A1E8GKZ8_9LACT</name>
<dbReference type="Proteomes" id="UP000178622">
    <property type="component" value="Unassembled WGS sequence"/>
</dbReference>
<feature type="transmembrane region" description="Helical" evidence="1">
    <location>
        <begin position="53"/>
        <end position="74"/>
    </location>
</feature>
<evidence type="ECO:0000313" key="2">
    <source>
        <dbReference type="EMBL" id="OFI48931.1"/>
    </source>
</evidence>
<feature type="transmembrane region" description="Helical" evidence="1">
    <location>
        <begin position="138"/>
        <end position="157"/>
    </location>
</feature>
<dbReference type="OrthoDB" id="9776525at2"/>
<dbReference type="STRING" id="1859473.BG261_04525"/>
<dbReference type="InterPro" id="IPR021205">
    <property type="entry name" value="Lanti_perm_SpaE/MutE/EpiE-like"/>
</dbReference>
<reference evidence="3" key="1">
    <citation type="submission" date="2016-09" db="EMBL/GenBank/DDBJ databases">
        <title>Draft genome sequence of a novel species of the family Streptococcaceae isolated from flowers.</title>
        <authorList>
            <person name="Chuah L.-O."/>
            <person name="Yap K.-P."/>
            <person name="Thong K.L."/>
            <person name="Liong M.T."/>
            <person name="Ahmad R."/>
            <person name="Rusul G."/>
        </authorList>
    </citation>
    <scope>NUCLEOTIDE SEQUENCE [LARGE SCALE GENOMIC DNA]</scope>
    <source>
        <strain evidence="3">DF1</strain>
    </source>
</reference>
<protein>
    <recommendedName>
        <fullName evidence="4">Lantibiotic ABC transporter permease</fullName>
    </recommendedName>
</protein>
<keyword evidence="1" id="KW-0472">Membrane</keyword>
<evidence type="ECO:0000256" key="1">
    <source>
        <dbReference type="SAM" id="Phobius"/>
    </source>
</evidence>
<dbReference type="RefSeq" id="WP_070792504.1">
    <property type="nucleotide sequence ID" value="NZ_MKIR01000022.1"/>
</dbReference>
<dbReference type="NCBIfam" id="TIGR03732">
    <property type="entry name" value="lanti_perm_MutE"/>
    <property type="match status" value="1"/>
</dbReference>
<keyword evidence="1" id="KW-0812">Transmembrane</keyword>
<comment type="caution">
    <text evidence="2">The sequence shown here is derived from an EMBL/GenBank/DDBJ whole genome shotgun (WGS) entry which is preliminary data.</text>
</comment>
<proteinExistence type="predicted"/>
<accession>A0A1E8GKZ8</accession>
<dbReference type="Pfam" id="PF12730">
    <property type="entry name" value="ABC2_membrane_4"/>
    <property type="match status" value="1"/>
</dbReference>